<organism evidence="2 4">
    <name type="scientific">Leishmania donovani</name>
    <dbReference type="NCBI Taxonomy" id="5661"/>
    <lineage>
        <taxon>Eukaryota</taxon>
        <taxon>Discoba</taxon>
        <taxon>Euglenozoa</taxon>
        <taxon>Kinetoplastea</taxon>
        <taxon>Metakinetoplastina</taxon>
        <taxon>Trypanosomatida</taxon>
        <taxon>Trypanosomatidae</taxon>
        <taxon>Leishmaniinae</taxon>
        <taxon>Leishmania</taxon>
    </lineage>
</organism>
<dbReference type="VEuPathDB" id="TriTrypDB:LdCL_170019900"/>
<evidence type="ECO:0000313" key="3">
    <source>
        <dbReference type="Proteomes" id="UP000318447"/>
    </source>
</evidence>
<dbReference type="EMBL" id="RHLC01000030">
    <property type="protein sequence ID" value="TPP51760.1"/>
    <property type="molecule type" value="Genomic_DNA"/>
</dbReference>
<dbReference type="EMBL" id="RHLD01000040">
    <property type="protein sequence ID" value="TPP55043.1"/>
    <property type="molecule type" value="Genomic_DNA"/>
</dbReference>
<proteinExistence type="predicted"/>
<dbReference type="Proteomes" id="UP000318447">
    <property type="component" value="Unassembled WGS sequence"/>
</dbReference>
<sequence length="397" mass="45648">MLRLPCFATRAAAAPAVCPSVMAVSAAKRQYRIIPHLYNEIEELAETQRRGRWSISHRNCLQQPLKKAEIMCDKLNLREGRRSGVLPEKSIARRLSQKYAVDGKVHESESKTRLISITVVNFDGHPFHFRTYPMPDVTLNTLIDGSGMCHGHATHWGKCNNPDCSDWNHGDGCMVNVDIETLDRLLPPNRWEYTSLTAWRATDRPDITFNTRFSCQIPITEELDGAVFALKQLWTRALRESVSDWGLVDDQATIHGARSKRIEPWAPIIEEPTKVDFPITWDMLWATGYQDIMKEKYSNFRRKDGFHTKPEIVRSIPRNSLSTIAARAVIMAPFWTNVLNYTYARGFIRIPIVLALPIFFNKYVLYAYEDAFKRWNAGHNQVDIWNRLQEKVAADAE</sequence>
<reference evidence="4" key="2">
    <citation type="submission" date="2019-02" db="EMBL/GenBank/DDBJ databases">
        <title>FDA dAtabase for Regulatory Grade micrObial Sequences (FDA-ARGOS): Supporting development and validation of Infectious Disease Dx tests.</title>
        <authorList>
            <person name="Duncan R."/>
            <person name="Fisher C."/>
            <person name="Tallon L."/>
            <person name="Sadzewicz L."/>
            <person name="Sengamalay N."/>
            <person name="Ott S."/>
            <person name="Godinez A."/>
            <person name="Nagaraj S."/>
            <person name="Vavikolanu K."/>
            <person name="Vyas G."/>
            <person name="Nadendla S."/>
            <person name="Aluvathingal J."/>
            <person name="Sichtig H."/>
        </authorList>
    </citation>
    <scope>NUCLEOTIDE SEQUENCE [LARGE SCALE GENOMIC DNA]</scope>
    <source>
        <strain evidence="4">FDAARGOS_360</strain>
    </source>
</reference>
<comment type="caution">
    <text evidence="2">The sequence shown here is derived from an EMBL/GenBank/DDBJ whole genome shotgun (WGS) entry which is preliminary data.</text>
</comment>
<dbReference type="AlphaFoldDB" id="A0A504Y2D7"/>
<dbReference type="VEuPathDB" id="TriTrypDB:LDHU3_17.1890"/>
<dbReference type="VEuPathDB" id="TriTrypDB:LdBPK_171380.1"/>
<evidence type="ECO:0000313" key="2">
    <source>
        <dbReference type="EMBL" id="TPP55043.1"/>
    </source>
</evidence>
<evidence type="ECO:0000313" key="1">
    <source>
        <dbReference type="EMBL" id="TPP51760.1"/>
    </source>
</evidence>
<protein>
    <submittedName>
        <fullName evidence="2">Uncharacterized protein</fullName>
    </submittedName>
</protein>
<name>A0A504Y2D7_LEIDO</name>
<dbReference type="Proteomes" id="UP000318821">
    <property type="component" value="Unassembled WGS sequence"/>
</dbReference>
<dbReference type="VEuPathDB" id="TriTrypDB:LdCL_170020000"/>
<reference evidence="3" key="1">
    <citation type="submission" date="2019-02" db="EMBL/GenBank/DDBJ databases">
        <title>FDA dAtabase for Regulatory Grade micrObial Sequences (FDA-ARGOS): Supporting development and validation of Infectious Disease Dx tests.</title>
        <authorList>
            <person name="Duncan R."/>
            <person name="Fisher C."/>
            <person name="Tallon L."/>
            <person name="Sadzewicz L."/>
            <person name="Sengamalay N."/>
            <person name="Ott S."/>
            <person name="Godinez A."/>
            <person name="Nagaraj S."/>
            <person name="Vavikolanu K."/>
            <person name="Nadendla S."/>
            <person name="Aluvathingal J."/>
            <person name="Sichtig H."/>
        </authorList>
    </citation>
    <scope>NUCLEOTIDE SEQUENCE [LARGE SCALE GENOMIC DNA]</scope>
    <source>
        <strain evidence="3">FDAARGOS_361</strain>
    </source>
</reference>
<dbReference type="VEuPathDB" id="TriTrypDB:LdBPK_171370.1"/>
<gene>
    <name evidence="2" type="ORF">CGC20_37440</name>
    <name evidence="1" type="ORF">CGC21_4295</name>
</gene>
<accession>A0A504Y2D7</accession>
<evidence type="ECO:0000313" key="4">
    <source>
        <dbReference type="Proteomes" id="UP000318821"/>
    </source>
</evidence>
<reference evidence="2" key="3">
    <citation type="submission" date="2019-02" db="EMBL/GenBank/DDBJ databases">
        <title>FDA dAtabase for Regulatory Grade micrObial Sequences (FDA-ARGOS): Supporting development and validation of Infectious Disease Dx tests.</title>
        <authorList>
            <person name="Duncan R."/>
            <person name="Fisher C."/>
            <person name="Tallon L.J."/>
            <person name="Sadzewicz L."/>
            <person name="Sengamalay N."/>
            <person name="Ott S."/>
            <person name="Godinez A."/>
            <person name="Nagaraj S."/>
            <person name="Nadendla S."/>
            <person name="Sichtig H."/>
        </authorList>
    </citation>
    <scope>NUCLEOTIDE SEQUENCE</scope>
    <source>
        <strain evidence="2">FDAARGOS_360</strain>
        <strain evidence="1">FDAARGOS_361</strain>
    </source>
</reference>
<dbReference type="VEuPathDB" id="TriTrypDB:LDHU3_17.1900"/>